<name>A0A432VRF9_9GAMM</name>
<protein>
    <submittedName>
        <fullName evidence="1">Uncharacterized protein</fullName>
    </submittedName>
</protein>
<dbReference type="Proteomes" id="UP000288212">
    <property type="component" value="Unassembled WGS sequence"/>
</dbReference>
<sequence>MVGLTEHPVFKLGANKTILNNTGCTFAGICRHNGRVQNNVKHLFSADKRPDKNIGIIPLLVRKRGKEASEVADTFRVTVLILKKAGI</sequence>
<proteinExistence type="predicted"/>
<reference evidence="1 2" key="1">
    <citation type="journal article" date="2011" name="Front. Microbiol.">
        <title>Genomic signatures of strain selection and enhancement in Bacillus atrophaeus var. globigii, a historical biowarfare simulant.</title>
        <authorList>
            <person name="Gibbons H.S."/>
            <person name="Broomall S.M."/>
            <person name="McNew L.A."/>
            <person name="Daligault H."/>
            <person name="Chapman C."/>
            <person name="Bruce D."/>
            <person name="Karavis M."/>
            <person name="Krepps M."/>
            <person name="McGregor P.A."/>
            <person name="Hong C."/>
            <person name="Park K.H."/>
            <person name="Akmal A."/>
            <person name="Feldman A."/>
            <person name="Lin J.S."/>
            <person name="Chang W.E."/>
            <person name="Higgs B.W."/>
            <person name="Demirev P."/>
            <person name="Lindquist J."/>
            <person name="Liem A."/>
            <person name="Fochler E."/>
            <person name="Read T.D."/>
            <person name="Tapia R."/>
            <person name="Johnson S."/>
            <person name="Bishop-Lilly K.A."/>
            <person name="Detter C."/>
            <person name="Han C."/>
            <person name="Sozhamannan S."/>
            <person name="Rosenzweig C.N."/>
            <person name="Skowronski E.W."/>
        </authorList>
    </citation>
    <scope>NUCLEOTIDE SEQUENCE [LARGE SCALE GENOMIC DNA]</scope>
    <source>
        <strain evidence="1 2">AK5</strain>
    </source>
</reference>
<accession>A0A432VRF9</accession>
<organism evidence="1 2">
    <name type="scientific">Aliidiomarina haloalkalitolerans</name>
    <dbReference type="NCBI Taxonomy" id="859059"/>
    <lineage>
        <taxon>Bacteria</taxon>
        <taxon>Pseudomonadati</taxon>
        <taxon>Pseudomonadota</taxon>
        <taxon>Gammaproteobacteria</taxon>
        <taxon>Alteromonadales</taxon>
        <taxon>Idiomarinaceae</taxon>
        <taxon>Aliidiomarina</taxon>
    </lineage>
</organism>
<evidence type="ECO:0000313" key="1">
    <source>
        <dbReference type="EMBL" id="RUO18902.1"/>
    </source>
</evidence>
<evidence type="ECO:0000313" key="2">
    <source>
        <dbReference type="Proteomes" id="UP000288212"/>
    </source>
</evidence>
<dbReference type="RefSeq" id="WP_126793653.1">
    <property type="nucleotide sequence ID" value="NZ_PIPI01000007.1"/>
</dbReference>
<dbReference type="AlphaFoldDB" id="A0A432VRF9"/>
<comment type="caution">
    <text evidence="1">The sequence shown here is derived from an EMBL/GenBank/DDBJ whole genome shotgun (WGS) entry which is preliminary data.</text>
</comment>
<dbReference type="EMBL" id="PIPI01000007">
    <property type="protein sequence ID" value="RUO18902.1"/>
    <property type="molecule type" value="Genomic_DNA"/>
</dbReference>
<keyword evidence="2" id="KW-1185">Reference proteome</keyword>
<gene>
    <name evidence="1" type="ORF">CWE06_09930</name>
</gene>